<dbReference type="PROSITE" id="PS51819">
    <property type="entry name" value="VOC"/>
    <property type="match status" value="1"/>
</dbReference>
<dbReference type="Proteomes" id="UP000757435">
    <property type="component" value="Unassembled WGS sequence"/>
</dbReference>
<proteinExistence type="predicted"/>
<name>A0A951Q7L5_9CYAN</name>
<comment type="caution">
    <text evidence="2">The sequence shown here is derived from an EMBL/GenBank/DDBJ whole genome shotgun (WGS) entry which is preliminary data.</text>
</comment>
<accession>A0A951Q7L5</accession>
<dbReference type="AlphaFoldDB" id="A0A951Q7L5"/>
<evidence type="ECO:0000313" key="3">
    <source>
        <dbReference type="Proteomes" id="UP000757435"/>
    </source>
</evidence>
<reference evidence="2" key="2">
    <citation type="journal article" date="2022" name="Microbiol. Resour. Announc.">
        <title>Metagenome Sequencing to Explore Phylogenomics of Terrestrial Cyanobacteria.</title>
        <authorList>
            <person name="Ward R.D."/>
            <person name="Stajich J.E."/>
            <person name="Johansen J.R."/>
            <person name="Huntemann M."/>
            <person name="Clum A."/>
            <person name="Foster B."/>
            <person name="Foster B."/>
            <person name="Roux S."/>
            <person name="Palaniappan K."/>
            <person name="Varghese N."/>
            <person name="Mukherjee S."/>
            <person name="Reddy T.B.K."/>
            <person name="Daum C."/>
            <person name="Copeland A."/>
            <person name="Chen I.A."/>
            <person name="Ivanova N.N."/>
            <person name="Kyrpides N.C."/>
            <person name="Shapiro N."/>
            <person name="Eloe-Fadrosh E.A."/>
            <person name="Pietrasiak N."/>
        </authorList>
    </citation>
    <scope>NUCLEOTIDE SEQUENCE</scope>
    <source>
        <strain evidence="2">UHER 2000/2452</strain>
    </source>
</reference>
<dbReference type="InterPro" id="IPR004360">
    <property type="entry name" value="Glyas_Fos-R_dOase_dom"/>
</dbReference>
<reference evidence="2" key="1">
    <citation type="submission" date="2021-05" db="EMBL/GenBank/DDBJ databases">
        <authorList>
            <person name="Pietrasiak N."/>
            <person name="Ward R."/>
            <person name="Stajich J.E."/>
            <person name="Kurbessoian T."/>
        </authorList>
    </citation>
    <scope>NUCLEOTIDE SEQUENCE</scope>
    <source>
        <strain evidence="2">UHER 2000/2452</strain>
    </source>
</reference>
<dbReference type="InterPro" id="IPR050383">
    <property type="entry name" value="GlyoxalaseI/FosfomycinResist"/>
</dbReference>
<dbReference type="SUPFAM" id="SSF54593">
    <property type="entry name" value="Glyoxalase/Bleomycin resistance protein/Dihydroxybiphenyl dioxygenase"/>
    <property type="match status" value="1"/>
</dbReference>
<feature type="domain" description="VOC" evidence="1">
    <location>
        <begin position="5"/>
        <end position="129"/>
    </location>
</feature>
<dbReference type="InterPro" id="IPR037523">
    <property type="entry name" value="VOC_core"/>
</dbReference>
<organism evidence="2 3">
    <name type="scientific">Drouetiella hepatica Uher 2000/2452</name>
    <dbReference type="NCBI Taxonomy" id="904376"/>
    <lineage>
        <taxon>Bacteria</taxon>
        <taxon>Bacillati</taxon>
        <taxon>Cyanobacteriota</taxon>
        <taxon>Cyanophyceae</taxon>
        <taxon>Oculatellales</taxon>
        <taxon>Oculatellaceae</taxon>
        <taxon>Drouetiella</taxon>
    </lineage>
</organism>
<dbReference type="PANTHER" id="PTHR21366">
    <property type="entry name" value="GLYOXALASE FAMILY PROTEIN"/>
    <property type="match status" value="1"/>
</dbReference>
<evidence type="ECO:0000259" key="1">
    <source>
        <dbReference type="PROSITE" id="PS51819"/>
    </source>
</evidence>
<evidence type="ECO:0000313" key="2">
    <source>
        <dbReference type="EMBL" id="MBW4657370.1"/>
    </source>
</evidence>
<dbReference type="CDD" id="cd07253">
    <property type="entry name" value="GLOD5"/>
    <property type="match status" value="1"/>
</dbReference>
<dbReference type="EMBL" id="JAHHHD010000001">
    <property type="protein sequence ID" value="MBW4657370.1"/>
    <property type="molecule type" value="Genomic_DNA"/>
</dbReference>
<gene>
    <name evidence="2" type="ORF">KME15_01750</name>
</gene>
<dbReference type="InterPro" id="IPR029068">
    <property type="entry name" value="Glyas_Bleomycin-R_OHBP_Dase"/>
</dbReference>
<sequence length="129" mass="14454">MQIDRLDHLVLTVQDIQKTCEFYTQVLGMQVVTFGDQANPRKALKFGQQKLNLHEVGKEFLPKAQHSTPGSADLCFITEIPLEQVMEHLRSCQVEIVGEGIVQRTGARGAIASLYIRDPDGNLLEISNY</sequence>
<dbReference type="PANTHER" id="PTHR21366:SF14">
    <property type="entry name" value="GLYOXALASE DOMAIN-CONTAINING PROTEIN 5"/>
    <property type="match status" value="1"/>
</dbReference>
<protein>
    <submittedName>
        <fullName evidence="2">VOC family protein</fullName>
    </submittedName>
</protein>
<dbReference type="Pfam" id="PF00903">
    <property type="entry name" value="Glyoxalase"/>
    <property type="match status" value="1"/>
</dbReference>
<dbReference type="Gene3D" id="3.10.180.10">
    <property type="entry name" value="2,3-Dihydroxybiphenyl 1,2-Dioxygenase, domain 1"/>
    <property type="match status" value="1"/>
</dbReference>